<dbReference type="KEGG" id="gpi:GPICK_08520"/>
<reference evidence="2 3" key="1">
    <citation type="journal article" date="2015" name="Genome Announc.">
        <title>Complete Genome of Geobacter pickeringii G13T, a Metal-Reducing Isolate from Sedimentary Kaolin Deposits.</title>
        <authorList>
            <person name="Badalamenti J.P."/>
            <person name="Bond D.R."/>
        </authorList>
    </citation>
    <scope>NUCLEOTIDE SEQUENCE [LARGE SCALE GENOMIC DNA]</scope>
    <source>
        <strain evidence="2 3">G13</strain>
    </source>
</reference>
<feature type="region of interest" description="Disordered" evidence="1">
    <location>
        <begin position="75"/>
        <end position="135"/>
    </location>
</feature>
<dbReference type="EMBL" id="CP009788">
    <property type="protein sequence ID" value="AJE03392.1"/>
    <property type="molecule type" value="Genomic_DNA"/>
</dbReference>
<protein>
    <submittedName>
        <fullName evidence="2">Uncharacterized protein</fullName>
    </submittedName>
</protein>
<organism evidence="2 3">
    <name type="scientific">Geobacter pickeringii</name>
    <dbReference type="NCBI Taxonomy" id="345632"/>
    <lineage>
        <taxon>Bacteria</taxon>
        <taxon>Pseudomonadati</taxon>
        <taxon>Thermodesulfobacteriota</taxon>
        <taxon>Desulfuromonadia</taxon>
        <taxon>Geobacterales</taxon>
        <taxon>Geobacteraceae</taxon>
        <taxon>Geobacter</taxon>
    </lineage>
</organism>
<evidence type="ECO:0000313" key="3">
    <source>
        <dbReference type="Proteomes" id="UP000057609"/>
    </source>
</evidence>
<evidence type="ECO:0000256" key="1">
    <source>
        <dbReference type="SAM" id="MobiDB-lite"/>
    </source>
</evidence>
<proteinExistence type="predicted"/>
<accession>A0A0B5B9Y7</accession>
<dbReference type="Proteomes" id="UP000057609">
    <property type="component" value="Chromosome"/>
</dbReference>
<dbReference type="HOGENOM" id="CLU_942535_0_0_7"/>
<evidence type="ECO:0000313" key="2">
    <source>
        <dbReference type="EMBL" id="AJE03392.1"/>
    </source>
</evidence>
<sequence>MFVDNNVIFSPGRPFLFPPRTEEGNGGNTEANGDVEDAGVTADEKRRAGENGGGFGEIGDACKVQHIRPLNNCSILPINRSTDDNNLNPFPKSRRQFSKPVPPPTALDNARPGKESHKRPSAQSGKQPVSDFGIPARNCKKRRNYLPFPITSERGEETSEAVSFIDILIVRDWMGKETPAIVGCKADLGFGPDDACHYGREAMPLLRINDNIVSTPEGIAKFRRDVVTAYRADSRAEGEDAGIAPFRENVDGELGETLAQSPHNGHQMHRIANASRADNEDRLRTGRNIMMGRDG</sequence>
<dbReference type="AlphaFoldDB" id="A0A0B5B9Y7"/>
<keyword evidence="3" id="KW-1185">Reference proteome</keyword>
<gene>
    <name evidence="2" type="ORF">GPICK_08520</name>
</gene>
<name>A0A0B5B9Y7_9BACT</name>
<feature type="region of interest" description="Disordered" evidence="1">
    <location>
        <begin position="14"/>
        <end position="40"/>
    </location>
</feature>